<evidence type="ECO:0000313" key="1">
    <source>
        <dbReference type="EMBL" id="GET07176.1"/>
    </source>
</evidence>
<dbReference type="EMBL" id="BLAM01000210">
    <property type="protein sequence ID" value="GET07176.1"/>
    <property type="molecule type" value="Genomic_DNA"/>
</dbReference>
<protein>
    <submittedName>
        <fullName evidence="1">Uncharacterized protein</fullName>
    </submittedName>
</protein>
<dbReference type="AlphaFoldDB" id="A0A6F9XPJ2"/>
<accession>A0A6F9XPJ2</accession>
<proteinExistence type="predicted"/>
<gene>
    <name evidence="1" type="ORF">SY212_22060</name>
</gene>
<reference evidence="1" key="1">
    <citation type="submission" date="2019-10" db="EMBL/GenBank/DDBJ databases">
        <title>Lactobacillus agilis SY212 Whole Genome Sequencing Project.</title>
        <authorList>
            <person name="Suzuki S."/>
            <person name="Endo A."/>
            <person name="Maeno S."/>
            <person name="Shiwa Y."/>
            <person name="Matsutani M."/>
            <person name="Kajikawa A."/>
        </authorList>
    </citation>
    <scope>NUCLEOTIDE SEQUENCE</scope>
    <source>
        <strain evidence="1">SY212</strain>
    </source>
</reference>
<dbReference type="Proteomes" id="UP000494265">
    <property type="component" value="Unassembled WGS sequence"/>
</dbReference>
<comment type="caution">
    <text evidence="1">The sequence shown here is derived from an EMBL/GenBank/DDBJ whole genome shotgun (WGS) entry which is preliminary data.</text>
</comment>
<name>A0A6F9XPJ2_9LACO</name>
<sequence length="52" mass="6131">MENENQWKVVLFGEGQSWEHKNLTYEQAQKIINDCPNEYAGYIVPMLPVIDF</sequence>
<organism evidence="1">
    <name type="scientific">Ligilactobacillus agilis</name>
    <dbReference type="NCBI Taxonomy" id="1601"/>
    <lineage>
        <taxon>Bacteria</taxon>
        <taxon>Bacillati</taxon>
        <taxon>Bacillota</taxon>
        <taxon>Bacilli</taxon>
        <taxon>Lactobacillales</taxon>
        <taxon>Lactobacillaceae</taxon>
        <taxon>Ligilactobacillus</taxon>
    </lineage>
</organism>
<dbReference type="RefSeq" id="WP_172585293.1">
    <property type="nucleotide sequence ID" value="NZ_BLAM01000210.1"/>
</dbReference>